<dbReference type="PANTHER" id="PTHR43557">
    <property type="entry name" value="APOPTOSIS-INDUCING FACTOR 1"/>
    <property type="match status" value="1"/>
</dbReference>
<evidence type="ECO:0000256" key="10">
    <source>
        <dbReference type="ARBA" id="ARBA00023128"/>
    </source>
</evidence>
<dbReference type="AlphaFoldDB" id="A0A6P7U0Y6"/>
<dbReference type="GO" id="GO:0046983">
    <property type="term" value="F:protein dimerization activity"/>
    <property type="evidence" value="ECO:0007669"/>
    <property type="project" value="InterPro"/>
</dbReference>
<evidence type="ECO:0000256" key="7">
    <source>
        <dbReference type="ARBA" id="ARBA00022946"/>
    </source>
</evidence>
<dbReference type="Pfam" id="PF07992">
    <property type="entry name" value="Pyr_redox_2"/>
    <property type="match status" value="1"/>
</dbReference>
<evidence type="ECO:0000256" key="5">
    <source>
        <dbReference type="ARBA" id="ARBA00022703"/>
    </source>
</evidence>
<feature type="transmembrane region" description="Helical" evidence="12">
    <location>
        <begin position="21"/>
        <end position="42"/>
    </location>
</feature>
<keyword evidence="7" id="KW-0809">Transit peptide</keyword>
<keyword evidence="9" id="KW-0520">NAD</keyword>
<dbReference type="RefSeq" id="XP_029654636.1">
    <property type="nucleotide sequence ID" value="XM_029798776.1"/>
</dbReference>
<feature type="domain" description="FAD/NAD(P)-binding" evidence="13">
    <location>
        <begin position="100"/>
        <end position="387"/>
    </location>
</feature>
<evidence type="ECO:0000256" key="9">
    <source>
        <dbReference type="ARBA" id="ARBA00023027"/>
    </source>
</evidence>
<evidence type="ECO:0000256" key="4">
    <source>
        <dbReference type="ARBA" id="ARBA00022630"/>
    </source>
</evidence>
<keyword evidence="12" id="KW-0472">Membrane</keyword>
<dbReference type="InterPro" id="IPR050446">
    <property type="entry name" value="FAD-oxidoreductase/Apoptosis"/>
</dbReference>
<dbReference type="Gene3D" id="3.30.390.30">
    <property type="match status" value="1"/>
</dbReference>
<evidence type="ECO:0000259" key="14">
    <source>
        <dbReference type="Pfam" id="PF14721"/>
    </source>
</evidence>
<dbReference type="GO" id="GO:0005739">
    <property type="term" value="C:mitochondrion"/>
    <property type="evidence" value="ECO:0007669"/>
    <property type="project" value="UniProtKB-SubCell"/>
</dbReference>
<feature type="domain" description="Mitochondrial apoptosis-inducing factor C-terminal" evidence="14">
    <location>
        <begin position="390"/>
        <end position="439"/>
    </location>
</feature>
<dbReference type="SMART" id="SM01353">
    <property type="entry name" value="AIF_C"/>
    <property type="match status" value="1"/>
</dbReference>
<dbReference type="InterPro" id="IPR036188">
    <property type="entry name" value="FAD/NAD-bd_sf"/>
</dbReference>
<dbReference type="InterPro" id="IPR016156">
    <property type="entry name" value="FAD/NAD-linked_Rdtase_dimer_sf"/>
</dbReference>
<evidence type="ECO:0000256" key="12">
    <source>
        <dbReference type="SAM" id="Phobius"/>
    </source>
</evidence>
<gene>
    <name evidence="16" type="primary">LOC115228112</name>
</gene>
<dbReference type="SUPFAM" id="SSF51905">
    <property type="entry name" value="FAD/NAD(P)-binding domain"/>
    <property type="match status" value="1"/>
</dbReference>
<dbReference type="InterPro" id="IPR029324">
    <property type="entry name" value="AIF_C"/>
</dbReference>
<evidence type="ECO:0000256" key="8">
    <source>
        <dbReference type="ARBA" id="ARBA00023002"/>
    </source>
</evidence>
<dbReference type="Gene3D" id="3.50.50.60">
    <property type="entry name" value="FAD/NAD(P)-binding domain"/>
    <property type="match status" value="2"/>
</dbReference>
<reference evidence="16" key="1">
    <citation type="submission" date="2025-08" db="UniProtKB">
        <authorList>
            <consortium name="RefSeq"/>
        </authorList>
    </citation>
    <scope>IDENTIFICATION</scope>
</reference>
<evidence type="ECO:0000256" key="3">
    <source>
        <dbReference type="ARBA" id="ARBA00006442"/>
    </source>
</evidence>
<dbReference type="GO" id="GO:0033108">
    <property type="term" value="P:mitochondrial respiratory chain complex assembly"/>
    <property type="evidence" value="ECO:0007669"/>
    <property type="project" value="TreeGrafter"/>
</dbReference>
<keyword evidence="10" id="KW-0496">Mitochondrion</keyword>
<evidence type="ECO:0000256" key="11">
    <source>
        <dbReference type="ARBA" id="ARBA00047786"/>
    </source>
</evidence>
<keyword evidence="4" id="KW-0285">Flavoprotein</keyword>
<proteinExistence type="inferred from homology"/>
<comment type="similarity">
    <text evidence="3">Belongs to the FAD-dependent oxidoreductase family.</text>
</comment>
<accession>A0A6P7U0Y6</accession>
<evidence type="ECO:0000256" key="6">
    <source>
        <dbReference type="ARBA" id="ARBA00022827"/>
    </source>
</evidence>
<evidence type="ECO:0000256" key="1">
    <source>
        <dbReference type="ARBA" id="ARBA00001974"/>
    </source>
</evidence>
<dbReference type="PANTHER" id="PTHR43557:SF4">
    <property type="entry name" value="APOPTOSIS-INDUCING FACTOR 1, MITOCHONDRIAL"/>
    <property type="match status" value="1"/>
</dbReference>
<dbReference type="SUPFAM" id="SSF55424">
    <property type="entry name" value="FAD/NAD-linked reductases, dimerisation (C-terminal) domain"/>
    <property type="match status" value="1"/>
</dbReference>
<dbReference type="GO" id="GO:0016174">
    <property type="term" value="F:NAD(P)H oxidase H2O2-forming activity"/>
    <property type="evidence" value="ECO:0007669"/>
    <property type="project" value="TreeGrafter"/>
</dbReference>
<keyword evidence="12" id="KW-1133">Transmembrane helix</keyword>
<evidence type="ECO:0000259" key="13">
    <source>
        <dbReference type="Pfam" id="PF07992"/>
    </source>
</evidence>
<keyword evidence="15" id="KW-1185">Reference proteome</keyword>
<evidence type="ECO:0000313" key="15">
    <source>
        <dbReference type="Proteomes" id="UP000515154"/>
    </source>
</evidence>
<evidence type="ECO:0000256" key="2">
    <source>
        <dbReference type="ARBA" id="ARBA00004173"/>
    </source>
</evidence>
<keyword evidence="5" id="KW-0053">Apoptosis</keyword>
<dbReference type="InterPro" id="IPR023753">
    <property type="entry name" value="FAD/NAD-binding_dom"/>
</dbReference>
<dbReference type="KEGG" id="osn:115228112"/>
<dbReference type="Proteomes" id="UP000515154">
    <property type="component" value="Unplaced"/>
</dbReference>
<keyword evidence="6" id="KW-0274">FAD</keyword>
<keyword evidence="12" id="KW-0812">Transmembrane</keyword>
<organism evidence="15 16">
    <name type="scientific">Octopus sinensis</name>
    <name type="common">East Asian common octopus</name>
    <dbReference type="NCBI Taxonomy" id="2607531"/>
    <lineage>
        <taxon>Eukaryota</taxon>
        <taxon>Metazoa</taxon>
        <taxon>Spiralia</taxon>
        <taxon>Lophotrochozoa</taxon>
        <taxon>Mollusca</taxon>
        <taxon>Cephalopoda</taxon>
        <taxon>Coleoidea</taxon>
        <taxon>Octopodiformes</taxon>
        <taxon>Octopoda</taxon>
        <taxon>Incirrata</taxon>
        <taxon>Octopodidae</taxon>
        <taxon>Octopus</taxon>
    </lineage>
</organism>
<comment type="subcellular location">
    <subcellularLocation>
        <location evidence="2">Mitochondrion</location>
    </subcellularLocation>
</comment>
<protein>
    <submittedName>
        <fullName evidence="16">Apoptosis-inducing factor 1, mitochondrial-like</fullName>
    </submittedName>
</protein>
<sequence>MLFGRLFTRLSKSSISKNNRFYKLFGSSIPCLVGSICGYFYYDNSPYIHMTGSIKENFENGENSSKYIQKLPNHVQYLLIGDGVEIFSAAQAIRASDVTSKVAVVCPRGHPPYIRDAFVREFVDFDRDISSRQEIYNVFKKLFFEQPNFYLDISDYSNIENGAIFIANNLRVDSVDSESCTAKFGPEIVKFDRCLVSPSAVPKISRNLIHNLSTFDDFLDIFSVLSEAKNVIISGDSIMVAQLISILQTHPQRLFNLTYVRRSDRPLLSGVLPLHLAQVVENELEKYGLKVIITKENTETVCPHGVKVSLCLEDGVTVEGDLYIEISPDSRINHLFGTSSSEEGEVMADKYLNVSPNIWAVGDSVSVENFYFGKRSFQGYDNAFMSGKLAGLNMTGHEMIHRIIPMFWSYVGPIELEGCGVLDPVLRTVSVFEDEQAKSISERRGVIFYLNEDSVIVGVCLWNPTRKSSSHLLRQVVASKIKEDDILGVSKLINLFDVEDNNDEP</sequence>
<dbReference type="GO" id="GO:0006915">
    <property type="term" value="P:apoptotic process"/>
    <property type="evidence" value="ECO:0007669"/>
    <property type="project" value="UniProtKB-KW"/>
</dbReference>
<evidence type="ECO:0000313" key="16">
    <source>
        <dbReference type="RefSeq" id="XP_029654636.1"/>
    </source>
</evidence>
<dbReference type="Pfam" id="PF14721">
    <property type="entry name" value="AIF_C"/>
    <property type="match status" value="1"/>
</dbReference>
<dbReference type="GO" id="GO:0071949">
    <property type="term" value="F:FAD binding"/>
    <property type="evidence" value="ECO:0007669"/>
    <property type="project" value="TreeGrafter"/>
</dbReference>
<keyword evidence="8" id="KW-0560">Oxidoreductase</keyword>
<comment type="cofactor">
    <cofactor evidence="1">
        <name>FAD</name>
        <dbReference type="ChEBI" id="CHEBI:57692"/>
    </cofactor>
</comment>
<name>A0A6P7U0Y6_9MOLL</name>
<comment type="catalytic activity">
    <reaction evidence="11">
        <text>A + NADH + H(+) = AH2 + NAD(+)</text>
        <dbReference type="Rhea" id="RHEA:11356"/>
        <dbReference type="ChEBI" id="CHEBI:13193"/>
        <dbReference type="ChEBI" id="CHEBI:15378"/>
        <dbReference type="ChEBI" id="CHEBI:17499"/>
        <dbReference type="ChEBI" id="CHEBI:57540"/>
        <dbReference type="ChEBI" id="CHEBI:57945"/>
    </reaction>
</comment>